<evidence type="ECO:0000313" key="2">
    <source>
        <dbReference type="EMBL" id="VVV06124.1"/>
    </source>
</evidence>
<keyword evidence="1" id="KW-0472">Membrane</keyword>
<organism evidence="2">
    <name type="scientific">Aliivibrio wodanis</name>
    <dbReference type="NCBI Taxonomy" id="80852"/>
    <lineage>
        <taxon>Bacteria</taxon>
        <taxon>Pseudomonadati</taxon>
        <taxon>Pseudomonadota</taxon>
        <taxon>Gammaproteobacteria</taxon>
        <taxon>Vibrionales</taxon>
        <taxon>Vibrionaceae</taxon>
        <taxon>Aliivibrio</taxon>
    </lineage>
</organism>
<sequence>MKKLMLIIFAVTVSISAVIILVFDFDYASKIGTREISGNTLWVYSPDASTGFEIIENKHPFYNVKILHKKNIIWFEGLMIYNGIYYNLIELDKIKAFDGDNLYLKNGETMSIIKNDL</sequence>
<keyword evidence="1" id="KW-1133">Transmembrane helix</keyword>
<reference evidence="2" key="1">
    <citation type="submission" date="2019-09" db="EMBL/GenBank/DDBJ databases">
        <authorList>
            <person name="Hjerde E."/>
        </authorList>
    </citation>
    <scope>NUCLEOTIDE SEQUENCE</scope>
    <source>
        <strain evidence="2">06/09/160</strain>
    </source>
</reference>
<dbReference type="AlphaFoldDB" id="A0A5Q4ZSN4"/>
<evidence type="ECO:0000256" key="1">
    <source>
        <dbReference type="SAM" id="Phobius"/>
    </source>
</evidence>
<accession>A0A5Q4ZSN4</accession>
<dbReference type="EMBL" id="LR721751">
    <property type="protein sequence ID" value="VVV06124.1"/>
    <property type="molecule type" value="Genomic_DNA"/>
</dbReference>
<keyword evidence="1" id="KW-0812">Transmembrane</keyword>
<proteinExistence type="predicted"/>
<gene>
    <name evidence="2" type="ORF">AW0309160_03608</name>
</gene>
<protein>
    <submittedName>
        <fullName evidence="2">Uncharacterized protein</fullName>
    </submittedName>
</protein>
<feature type="transmembrane region" description="Helical" evidence="1">
    <location>
        <begin position="6"/>
        <end position="25"/>
    </location>
</feature>
<name>A0A5Q4ZSN4_9GAMM</name>